<dbReference type="PANTHER" id="PTHR30469:SF15">
    <property type="entry name" value="HLYD FAMILY OF SECRETION PROTEINS"/>
    <property type="match status" value="1"/>
</dbReference>
<sequence length="350" mass="37164">MKTLQSIIFAGMVAVGTLACGSKGETMKTDIPQGRIPVKVLSIEPQGSNIQLQASGKFTTDDETMLSFKTGGIINQVLVGEGDKIKKGQLLATLDLTEVNAGVNQAQLGYEKALRDYERAQRLLADSVATLEQAQNAKTALDIASQVLDAAKFNLIYSQIRAIKDGFVLKKFANVGQQVSAGSPVLQTNGIGKNDWILKATLSDKDWALVQEGSAAKIFTGVETEKSYAGTVTKKSQSADPMTGTYSVEIEFSGEKPSYLASGMFGSVSIDASELGNSWYIPFDALLDANGGEGFVFVTADDTTAIKIPVKVGKVLPDRVQITGGLEGYTKLVVTGSAYLSDKSAIQINP</sequence>
<gene>
    <name evidence="4" type="ORF">C943_01925</name>
</gene>
<dbReference type="Pfam" id="PF25973">
    <property type="entry name" value="BSH_CzcB"/>
    <property type="match status" value="1"/>
</dbReference>
<dbReference type="RefSeq" id="WP_008630328.1">
    <property type="nucleotide sequence ID" value="NZ_AMZY02000018.1"/>
</dbReference>
<keyword evidence="2" id="KW-0175">Coiled coil</keyword>
<dbReference type="Gene3D" id="2.40.420.20">
    <property type="match status" value="1"/>
</dbReference>
<dbReference type="Gene3D" id="2.40.30.170">
    <property type="match status" value="1"/>
</dbReference>
<dbReference type="Proteomes" id="UP000010953">
    <property type="component" value="Unassembled WGS sequence"/>
</dbReference>
<evidence type="ECO:0000256" key="1">
    <source>
        <dbReference type="ARBA" id="ARBA00009477"/>
    </source>
</evidence>
<dbReference type="OrthoDB" id="9798190at2"/>
<dbReference type="InParanoid" id="M7X9P2"/>
<dbReference type="NCBIfam" id="TIGR01730">
    <property type="entry name" value="RND_mfp"/>
    <property type="match status" value="1"/>
</dbReference>
<dbReference type="eggNOG" id="COG0845">
    <property type="taxonomic scope" value="Bacteria"/>
</dbReference>
<comment type="similarity">
    <text evidence="1">Belongs to the membrane fusion protein (MFP) (TC 8.A.1) family.</text>
</comment>
<dbReference type="STRING" id="1239962.C943_01925"/>
<dbReference type="InterPro" id="IPR058647">
    <property type="entry name" value="BSH_CzcB-like"/>
</dbReference>
<dbReference type="GO" id="GO:0015562">
    <property type="term" value="F:efflux transmembrane transporter activity"/>
    <property type="evidence" value="ECO:0007669"/>
    <property type="project" value="TreeGrafter"/>
</dbReference>
<proteinExistence type="inferred from homology"/>
<dbReference type="Gene3D" id="2.40.50.100">
    <property type="match status" value="1"/>
</dbReference>
<dbReference type="AlphaFoldDB" id="M7X9P2"/>
<name>M7X9P2_9BACT</name>
<accession>M7X9P2</accession>
<dbReference type="EMBL" id="AMZY02000018">
    <property type="protein sequence ID" value="EMS31654.1"/>
    <property type="molecule type" value="Genomic_DNA"/>
</dbReference>
<organism evidence="4 5">
    <name type="scientific">Mariniradius saccharolyticus AK6</name>
    <dbReference type="NCBI Taxonomy" id="1239962"/>
    <lineage>
        <taxon>Bacteria</taxon>
        <taxon>Pseudomonadati</taxon>
        <taxon>Bacteroidota</taxon>
        <taxon>Cytophagia</taxon>
        <taxon>Cytophagales</taxon>
        <taxon>Cyclobacteriaceae</taxon>
        <taxon>Mariniradius</taxon>
    </lineage>
</organism>
<reference evidence="4" key="1">
    <citation type="submission" date="2013-01" db="EMBL/GenBank/DDBJ databases">
        <title>Genome assembly of Mariniradius saccharolyticus AK6.</title>
        <authorList>
            <person name="Vaidya B."/>
            <person name="Khatri I."/>
            <person name="Tanuku N.R.S."/>
            <person name="Subramanian S."/>
            <person name="Pinnaka A."/>
        </authorList>
    </citation>
    <scope>NUCLEOTIDE SEQUENCE [LARGE SCALE GENOMIC DNA]</scope>
    <source>
        <strain evidence="4">AK6</strain>
    </source>
</reference>
<dbReference type="PANTHER" id="PTHR30469">
    <property type="entry name" value="MULTIDRUG RESISTANCE PROTEIN MDTA"/>
    <property type="match status" value="1"/>
</dbReference>
<dbReference type="GO" id="GO:1990281">
    <property type="term" value="C:efflux pump complex"/>
    <property type="evidence" value="ECO:0007669"/>
    <property type="project" value="TreeGrafter"/>
</dbReference>
<evidence type="ECO:0000313" key="5">
    <source>
        <dbReference type="Proteomes" id="UP000010953"/>
    </source>
</evidence>
<comment type="caution">
    <text evidence="4">The sequence shown here is derived from an EMBL/GenBank/DDBJ whole genome shotgun (WGS) entry which is preliminary data.</text>
</comment>
<feature type="domain" description="CzcB-like barrel-sandwich hybrid" evidence="3">
    <location>
        <begin position="69"/>
        <end position="185"/>
    </location>
</feature>
<evidence type="ECO:0000313" key="4">
    <source>
        <dbReference type="EMBL" id="EMS31654.1"/>
    </source>
</evidence>
<dbReference type="SUPFAM" id="SSF111369">
    <property type="entry name" value="HlyD-like secretion proteins"/>
    <property type="match status" value="1"/>
</dbReference>
<protein>
    <submittedName>
        <fullName evidence="4">Membrane-fusion protein</fullName>
    </submittedName>
</protein>
<dbReference type="PROSITE" id="PS51257">
    <property type="entry name" value="PROKAR_LIPOPROTEIN"/>
    <property type="match status" value="1"/>
</dbReference>
<evidence type="ECO:0000259" key="3">
    <source>
        <dbReference type="Pfam" id="PF25973"/>
    </source>
</evidence>
<evidence type="ECO:0000256" key="2">
    <source>
        <dbReference type="SAM" id="Coils"/>
    </source>
</evidence>
<keyword evidence="5" id="KW-1185">Reference proteome</keyword>
<feature type="coiled-coil region" evidence="2">
    <location>
        <begin position="103"/>
        <end position="137"/>
    </location>
</feature>
<dbReference type="InterPro" id="IPR006143">
    <property type="entry name" value="RND_pump_MFP"/>
</dbReference>